<reference evidence="2 3" key="1">
    <citation type="submission" date="2024-03" db="EMBL/GenBank/DDBJ databases">
        <authorList>
            <person name="Martinez-Hernandez J."/>
        </authorList>
    </citation>
    <scope>NUCLEOTIDE SEQUENCE [LARGE SCALE GENOMIC DNA]</scope>
</reference>
<dbReference type="EMBL" id="CAXHTB010000011">
    <property type="protein sequence ID" value="CAL0315506.1"/>
    <property type="molecule type" value="Genomic_DNA"/>
</dbReference>
<evidence type="ECO:0000313" key="3">
    <source>
        <dbReference type="Proteomes" id="UP001497480"/>
    </source>
</evidence>
<protein>
    <submittedName>
        <fullName evidence="2">Uncharacterized protein</fullName>
    </submittedName>
</protein>
<proteinExistence type="predicted"/>
<accession>A0AAV1X3F4</accession>
<feature type="compositionally biased region" description="Basic and acidic residues" evidence="1">
    <location>
        <begin position="1"/>
        <end position="19"/>
    </location>
</feature>
<sequence length="70" mass="6601">MEKSNASRKGADSGKKLDGRAPGGGPGGGGGGGGPYGGGPQGPPSGGLGNVRGLDSIRGRDHSLKLSSNS</sequence>
<dbReference type="AlphaFoldDB" id="A0AAV1X3F4"/>
<feature type="compositionally biased region" description="Gly residues" evidence="1">
    <location>
        <begin position="21"/>
        <end position="50"/>
    </location>
</feature>
<keyword evidence="3" id="KW-1185">Reference proteome</keyword>
<organism evidence="2 3">
    <name type="scientific">Lupinus luteus</name>
    <name type="common">European yellow lupine</name>
    <dbReference type="NCBI Taxonomy" id="3873"/>
    <lineage>
        <taxon>Eukaryota</taxon>
        <taxon>Viridiplantae</taxon>
        <taxon>Streptophyta</taxon>
        <taxon>Embryophyta</taxon>
        <taxon>Tracheophyta</taxon>
        <taxon>Spermatophyta</taxon>
        <taxon>Magnoliopsida</taxon>
        <taxon>eudicotyledons</taxon>
        <taxon>Gunneridae</taxon>
        <taxon>Pentapetalae</taxon>
        <taxon>rosids</taxon>
        <taxon>fabids</taxon>
        <taxon>Fabales</taxon>
        <taxon>Fabaceae</taxon>
        <taxon>Papilionoideae</taxon>
        <taxon>50 kb inversion clade</taxon>
        <taxon>genistoids sensu lato</taxon>
        <taxon>core genistoids</taxon>
        <taxon>Genisteae</taxon>
        <taxon>Lupinus</taxon>
    </lineage>
</organism>
<feature type="region of interest" description="Disordered" evidence="1">
    <location>
        <begin position="1"/>
        <end position="70"/>
    </location>
</feature>
<dbReference type="Proteomes" id="UP001497480">
    <property type="component" value="Unassembled WGS sequence"/>
</dbReference>
<gene>
    <name evidence="2" type="ORF">LLUT_LOCUS16566</name>
</gene>
<evidence type="ECO:0000256" key="1">
    <source>
        <dbReference type="SAM" id="MobiDB-lite"/>
    </source>
</evidence>
<name>A0AAV1X3F4_LUPLU</name>
<feature type="compositionally biased region" description="Basic and acidic residues" evidence="1">
    <location>
        <begin position="55"/>
        <end position="64"/>
    </location>
</feature>
<comment type="caution">
    <text evidence="2">The sequence shown here is derived from an EMBL/GenBank/DDBJ whole genome shotgun (WGS) entry which is preliminary data.</text>
</comment>
<evidence type="ECO:0000313" key="2">
    <source>
        <dbReference type="EMBL" id="CAL0315506.1"/>
    </source>
</evidence>